<proteinExistence type="inferred from homology"/>
<keyword evidence="8" id="KW-1185">Reference proteome</keyword>
<dbReference type="RefSeq" id="WP_094356056.1">
    <property type="nucleotide sequence ID" value="NZ_NMVK01000005.1"/>
</dbReference>
<dbReference type="GO" id="GO:0008855">
    <property type="term" value="F:exodeoxyribonuclease VII activity"/>
    <property type="evidence" value="ECO:0007669"/>
    <property type="project" value="UniProtKB-UniRule"/>
</dbReference>
<dbReference type="PIRSF" id="PIRSF006488">
    <property type="entry name" value="Exonuc_VII_S"/>
    <property type="match status" value="1"/>
</dbReference>
<comment type="subunit">
    <text evidence="6">Heterooligomer composed of large and small subunits.</text>
</comment>
<comment type="subcellular location">
    <subcellularLocation>
        <location evidence="6">Cytoplasm</location>
    </subcellularLocation>
</comment>
<dbReference type="EC" id="3.1.11.6" evidence="6"/>
<keyword evidence="3 6" id="KW-0540">Nuclease</keyword>
<evidence type="ECO:0000256" key="1">
    <source>
        <dbReference type="ARBA" id="ARBA00009998"/>
    </source>
</evidence>
<evidence type="ECO:0000256" key="2">
    <source>
        <dbReference type="ARBA" id="ARBA00022490"/>
    </source>
</evidence>
<dbReference type="GO" id="GO:0006308">
    <property type="term" value="P:DNA catabolic process"/>
    <property type="evidence" value="ECO:0007669"/>
    <property type="project" value="UniProtKB-UniRule"/>
</dbReference>
<sequence>MGTDEGGRSEGELSYEAAREELVQVVQKLEAGGVSLAESLQLWERGERLADTCQRWLDGARERIEQARADRDSGREAAGETE</sequence>
<organism evidence="7 8">
    <name type="scientific">Enemella evansiae</name>
    <dbReference type="NCBI Taxonomy" id="2016499"/>
    <lineage>
        <taxon>Bacteria</taxon>
        <taxon>Bacillati</taxon>
        <taxon>Actinomycetota</taxon>
        <taxon>Actinomycetes</taxon>
        <taxon>Propionibacteriales</taxon>
        <taxon>Propionibacteriaceae</taxon>
        <taxon>Enemella</taxon>
    </lineage>
</organism>
<keyword evidence="4 6" id="KW-0378">Hydrolase</keyword>
<keyword evidence="2 6" id="KW-0963">Cytoplasm</keyword>
<dbReference type="InterPro" id="IPR037004">
    <property type="entry name" value="Exonuc_VII_ssu_sf"/>
</dbReference>
<protein>
    <recommendedName>
        <fullName evidence="6">Exodeoxyribonuclease 7 small subunit</fullName>
        <ecNumber evidence="6">3.1.11.6</ecNumber>
    </recommendedName>
    <alternativeName>
        <fullName evidence="6">Exodeoxyribonuclease VII small subunit</fullName>
        <shortName evidence="6">Exonuclease VII small subunit</shortName>
    </alternativeName>
</protein>
<dbReference type="GO" id="GO:0005829">
    <property type="term" value="C:cytosol"/>
    <property type="evidence" value="ECO:0007669"/>
    <property type="project" value="TreeGrafter"/>
</dbReference>
<dbReference type="NCBIfam" id="TIGR01280">
    <property type="entry name" value="xseB"/>
    <property type="match status" value="1"/>
</dbReference>
<keyword evidence="5 6" id="KW-0269">Exonuclease</keyword>
<comment type="catalytic activity">
    <reaction evidence="6">
        <text>Exonucleolytic cleavage in either 5'- to 3'- or 3'- to 5'-direction to yield nucleoside 5'-phosphates.</text>
        <dbReference type="EC" id="3.1.11.6"/>
    </reaction>
</comment>
<dbReference type="HAMAP" id="MF_00337">
    <property type="entry name" value="Exonuc_7_S"/>
    <property type="match status" value="1"/>
</dbReference>
<dbReference type="PANTHER" id="PTHR34137:SF1">
    <property type="entry name" value="EXODEOXYRIBONUCLEASE 7 SMALL SUBUNIT"/>
    <property type="match status" value="1"/>
</dbReference>
<dbReference type="OrthoDB" id="5244334at2"/>
<dbReference type="NCBIfam" id="NF002139">
    <property type="entry name" value="PRK00977.1-3"/>
    <property type="match status" value="1"/>
</dbReference>
<evidence type="ECO:0000313" key="7">
    <source>
        <dbReference type="EMBL" id="OYO13605.1"/>
    </source>
</evidence>
<comment type="function">
    <text evidence="6">Bidirectionally degrades single-stranded DNA into large acid-insoluble oligonucleotides, which are then degraded further into small acid-soluble oligonucleotides.</text>
</comment>
<evidence type="ECO:0000256" key="6">
    <source>
        <dbReference type="HAMAP-Rule" id="MF_00337"/>
    </source>
</evidence>
<dbReference type="Pfam" id="PF02609">
    <property type="entry name" value="Exonuc_VII_S"/>
    <property type="match status" value="1"/>
</dbReference>
<dbReference type="PANTHER" id="PTHR34137">
    <property type="entry name" value="EXODEOXYRIBONUCLEASE 7 SMALL SUBUNIT"/>
    <property type="match status" value="1"/>
</dbReference>
<dbReference type="SUPFAM" id="SSF116842">
    <property type="entry name" value="XseB-like"/>
    <property type="match status" value="1"/>
</dbReference>
<comment type="similarity">
    <text evidence="1 6">Belongs to the XseB family.</text>
</comment>
<dbReference type="Proteomes" id="UP000215896">
    <property type="component" value="Unassembled WGS sequence"/>
</dbReference>
<evidence type="ECO:0000256" key="5">
    <source>
        <dbReference type="ARBA" id="ARBA00022839"/>
    </source>
</evidence>
<dbReference type="InterPro" id="IPR003761">
    <property type="entry name" value="Exonuc_VII_S"/>
</dbReference>
<evidence type="ECO:0000256" key="4">
    <source>
        <dbReference type="ARBA" id="ARBA00022801"/>
    </source>
</evidence>
<dbReference type="Gene3D" id="1.10.287.1040">
    <property type="entry name" value="Exonuclease VII, small subunit"/>
    <property type="match status" value="1"/>
</dbReference>
<dbReference type="EMBL" id="NMVO01000013">
    <property type="protein sequence ID" value="OYO13605.1"/>
    <property type="molecule type" value="Genomic_DNA"/>
</dbReference>
<accession>A0A255GCN0</accession>
<gene>
    <name evidence="6" type="primary">xseB</name>
    <name evidence="7" type="ORF">CGZ94_11625</name>
</gene>
<evidence type="ECO:0000313" key="8">
    <source>
        <dbReference type="Proteomes" id="UP000215896"/>
    </source>
</evidence>
<comment type="caution">
    <text evidence="7">The sequence shown here is derived from an EMBL/GenBank/DDBJ whole genome shotgun (WGS) entry which is preliminary data.</text>
</comment>
<name>A0A255GCN0_9ACTN</name>
<dbReference type="AlphaFoldDB" id="A0A255GCN0"/>
<reference evidence="7 8" key="1">
    <citation type="submission" date="2017-07" db="EMBL/GenBank/DDBJ databases">
        <title>Draft whole genome sequences of clinical Proprionibacteriaceae strains.</title>
        <authorList>
            <person name="Bernier A.-M."/>
            <person name="Bernard K."/>
            <person name="Domingo M.-C."/>
        </authorList>
    </citation>
    <scope>NUCLEOTIDE SEQUENCE [LARGE SCALE GENOMIC DNA]</scope>
    <source>
        <strain evidence="7 8">NML 030167</strain>
    </source>
</reference>
<evidence type="ECO:0000256" key="3">
    <source>
        <dbReference type="ARBA" id="ARBA00022722"/>
    </source>
</evidence>
<dbReference type="GO" id="GO:0009318">
    <property type="term" value="C:exodeoxyribonuclease VII complex"/>
    <property type="evidence" value="ECO:0007669"/>
    <property type="project" value="UniProtKB-UniRule"/>
</dbReference>